<dbReference type="Gene3D" id="3.60.10.10">
    <property type="entry name" value="Endonuclease/exonuclease/phosphatase"/>
    <property type="match status" value="1"/>
</dbReference>
<proteinExistence type="predicted"/>
<evidence type="ECO:0000313" key="2">
    <source>
        <dbReference type="Proteomes" id="UP000277204"/>
    </source>
</evidence>
<gene>
    <name evidence="1" type="ORF">SMRZ_LOCUS21606</name>
</gene>
<accession>A0A183MZY1</accession>
<sequence>MLETGRTSQIATEVRRYNLVVLGINETHWTQAGHKRLDTGDMLLYSGQEEETAPHTQRFALMLSKEARNALIGWESHGSSIIKRSFKTKKTGITTNVIQCYAPTNGSSDDNKDQFYEGLQSIKAKCQRKDLIILMGE</sequence>
<dbReference type="SUPFAM" id="SSF56219">
    <property type="entry name" value="DNase I-like"/>
    <property type="match status" value="1"/>
</dbReference>
<dbReference type="InterPro" id="IPR036691">
    <property type="entry name" value="Endo/exonu/phosph_ase_sf"/>
</dbReference>
<reference evidence="1 2" key="1">
    <citation type="submission" date="2018-11" db="EMBL/GenBank/DDBJ databases">
        <authorList>
            <consortium name="Pathogen Informatics"/>
        </authorList>
    </citation>
    <scope>NUCLEOTIDE SEQUENCE [LARGE SCALE GENOMIC DNA]</scope>
    <source>
        <strain evidence="1 2">Zambia</strain>
    </source>
</reference>
<name>A0A183MZY1_9TREM</name>
<dbReference type="AlphaFoldDB" id="A0A183MZY1"/>
<dbReference type="Proteomes" id="UP000277204">
    <property type="component" value="Unassembled WGS sequence"/>
</dbReference>
<keyword evidence="2" id="KW-1185">Reference proteome</keyword>
<dbReference type="EMBL" id="UZAI01018776">
    <property type="protein sequence ID" value="VDP40120.1"/>
    <property type="molecule type" value="Genomic_DNA"/>
</dbReference>
<evidence type="ECO:0000313" key="1">
    <source>
        <dbReference type="EMBL" id="VDP40120.1"/>
    </source>
</evidence>
<protein>
    <submittedName>
        <fullName evidence="1">Uncharacterized protein</fullName>
    </submittedName>
</protein>
<organism evidence="1 2">
    <name type="scientific">Schistosoma margrebowiei</name>
    <dbReference type="NCBI Taxonomy" id="48269"/>
    <lineage>
        <taxon>Eukaryota</taxon>
        <taxon>Metazoa</taxon>
        <taxon>Spiralia</taxon>
        <taxon>Lophotrochozoa</taxon>
        <taxon>Platyhelminthes</taxon>
        <taxon>Trematoda</taxon>
        <taxon>Digenea</taxon>
        <taxon>Strigeidida</taxon>
        <taxon>Schistosomatoidea</taxon>
        <taxon>Schistosomatidae</taxon>
        <taxon>Schistosoma</taxon>
    </lineage>
</organism>